<proteinExistence type="predicted"/>
<dbReference type="AlphaFoldDB" id="A0A834J9W1"/>
<comment type="caution">
    <text evidence="2">The sequence shown here is derived from an EMBL/GenBank/DDBJ whole genome shotgun (WGS) entry which is preliminary data.</text>
</comment>
<organism evidence="2 3">
    <name type="scientific">Vespula vulgaris</name>
    <name type="common">Yellow jacket</name>
    <name type="synonym">Wasp</name>
    <dbReference type="NCBI Taxonomy" id="7454"/>
    <lineage>
        <taxon>Eukaryota</taxon>
        <taxon>Metazoa</taxon>
        <taxon>Ecdysozoa</taxon>
        <taxon>Arthropoda</taxon>
        <taxon>Hexapoda</taxon>
        <taxon>Insecta</taxon>
        <taxon>Pterygota</taxon>
        <taxon>Neoptera</taxon>
        <taxon>Endopterygota</taxon>
        <taxon>Hymenoptera</taxon>
        <taxon>Apocrita</taxon>
        <taxon>Aculeata</taxon>
        <taxon>Vespoidea</taxon>
        <taxon>Vespidae</taxon>
        <taxon>Vespinae</taxon>
        <taxon>Vespula</taxon>
    </lineage>
</organism>
<protein>
    <submittedName>
        <fullName evidence="2">Uncharacterized protein</fullName>
    </submittedName>
</protein>
<feature type="compositionally biased region" description="Basic and acidic residues" evidence="1">
    <location>
        <begin position="17"/>
        <end position="41"/>
    </location>
</feature>
<feature type="compositionally biased region" description="Basic and acidic residues" evidence="1">
    <location>
        <begin position="84"/>
        <end position="94"/>
    </location>
</feature>
<reference evidence="2" key="1">
    <citation type="journal article" date="2020" name="G3 (Bethesda)">
        <title>High-Quality Assemblies for Three Invasive Social Wasps from the &lt;i&gt;Vespula&lt;/i&gt; Genus.</title>
        <authorList>
            <person name="Harrop T.W.R."/>
            <person name="Guhlin J."/>
            <person name="McLaughlin G.M."/>
            <person name="Permina E."/>
            <person name="Stockwell P."/>
            <person name="Gilligan J."/>
            <person name="Le Lec M.F."/>
            <person name="Gruber M.A.M."/>
            <person name="Quinn O."/>
            <person name="Lovegrove M."/>
            <person name="Duncan E.J."/>
            <person name="Remnant E.J."/>
            <person name="Van Eeckhoven J."/>
            <person name="Graham B."/>
            <person name="Knapp R.A."/>
            <person name="Langford K.W."/>
            <person name="Kronenberg Z."/>
            <person name="Press M.O."/>
            <person name="Eacker S.M."/>
            <person name="Wilson-Rankin E.E."/>
            <person name="Purcell J."/>
            <person name="Lester P.J."/>
            <person name="Dearden P.K."/>
        </authorList>
    </citation>
    <scope>NUCLEOTIDE SEQUENCE</scope>
    <source>
        <strain evidence="2">Marl-1</strain>
    </source>
</reference>
<evidence type="ECO:0000256" key="1">
    <source>
        <dbReference type="SAM" id="MobiDB-lite"/>
    </source>
</evidence>
<dbReference type="EMBL" id="JACSEA010000016">
    <property type="protein sequence ID" value="KAF7384338.1"/>
    <property type="molecule type" value="Genomic_DNA"/>
</dbReference>
<accession>A0A834J9W1</accession>
<evidence type="ECO:0000313" key="3">
    <source>
        <dbReference type="Proteomes" id="UP000614350"/>
    </source>
</evidence>
<gene>
    <name evidence="2" type="ORF">HZH66_012588</name>
</gene>
<dbReference type="Proteomes" id="UP000614350">
    <property type="component" value="Unassembled WGS sequence"/>
</dbReference>
<keyword evidence="3" id="KW-1185">Reference proteome</keyword>
<sequence>MTASLDKGTKEISTFATRRDPLGTGTKEEEATKRDEVDKGIKGIGKVRRKRCCSDEEEDEEEGDEEEEEEEEEEEDEEDEEEGECKKKGDARRG</sequence>
<evidence type="ECO:0000313" key="2">
    <source>
        <dbReference type="EMBL" id="KAF7384338.1"/>
    </source>
</evidence>
<feature type="region of interest" description="Disordered" evidence="1">
    <location>
        <begin position="1"/>
        <end position="94"/>
    </location>
</feature>
<feature type="compositionally biased region" description="Acidic residues" evidence="1">
    <location>
        <begin position="55"/>
        <end position="83"/>
    </location>
</feature>
<name>A0A834J9W1_VESVU</name>